<dbReference type="AlphaFoldDB" id="A0A060HDP0"/>
<proteinExistence type="predicted"/>
<dbReference type="HOGENOM" id="CLU_2010198_0_0_2"/>
<evidence type="ECO:0000313" key="1">
    <source>
        <dbReference type="EMBL" id="AIC14824.1"/>
    </source>
</evidence>
<protein>
    <submittedName>
        <fullName evidence="1">Uncharacterized protein</fullName>
    </submittedName>
</protein>
<dbReference type="RefSeq" id="WP_084790595.1">
    <property type="nucleotide sequence ID" value="NZ_CP007536.1"/>
</dbReference>
<gene>
    <name evidence="1" type="ORF">NVIE_006200</name>
</gene>
<dbReference type="Proteomes" id="UP000027093">
    <property type="component" value="Chromosome"/>
</dbReference>
<name>A0A060HDP0_9ARCH</name>
<sequence>MSEEPDRNVSQVAERVKSALSDLEKDGIMTKIGIDRDAGIVKVYTEKSDALKKASAGLAEILELAYTTAEHHPYWGMLYHATEISKILLDRWDSDLSQDNASEIGWRLDEIRMALERAGDMHHHHD</sequence>
<evidence type="ECO:0000313" key="2">
    <source>
        <dbReference type="Proteomes" id="UP000027093"/>
    </source>
</evidence>
<dbReference type="KEGG" id="nvn:NVIE_006200"/>
<reference evidence="1 2" key="1">
    <citation type="journal article" date="2014" name="Int. J. Syst. Evol. Microbiol.">
        <title>Nitrososphaera viennensis gen. nov., sp. nov., an aerobic and mesophilic, ammonia-oxidizing archaeon from soil and a member of the archaeal phylum Thaumarchaeota.</title>
        <authorList>
            <person name="Stieglmeier M."/>
            <person name="Klingl A."/>
            <person name="Alves R.J."/>
            <person name="Rittmann S.K."/>
            <person name="Melcher M."/>
            <person name="Leisch N."/>
            <person name="Schleper C."/>
        </authorList>
    </citation>
    <scope>NUCLEOTIDE SEQUENCE [LARGE SCALE GENOMIC DNA]</scope>
    <source>
        <strain evidence="1">EN76</strain>
    </source>
</reference>
<dbReference type="STRING" id="926571.NVIE_006200"/>
<keyword evidence="2" id="KW-1185">Reference proteome</keyword>
<dbReference type="EMBL" id="CP007536">
    <property type="protein sequence ID" value="AIC14824.1"/>
    <property type="molecule type" value="Genomic_DNA"/>
</dbReference>
<dbReference type="GeneID" id="74945885"/>
<organism evidence="1 2">
    <name type="scientific">Nitrososphaera viennensis EN76</name>
    <dbReference type="NCBI Taxonomy" id="926571"/>
    <lineage>
        <taxon>Archaea</taxon>
        <taxon>Nitrososphaerota</taxon>
        <taxon>Nitrososphaeria</taxon>
        <taxon>Nitrososphaerales</taxon>
        <taxon>Nitrososphaeraceae</taxon>
        <taxon>Nitrososphaera</taxon>
    </lineage>
</organism>
<accession>A0A060HDP0</accession>